<dbReference type="InterPro" id="IPR003442">
    <property type="entry name" value="T6A_TsaE"/>
</dbReference>
<dbReference type="Gene3D" id="3.40.50.300">
    <property type="entry name" value="P-loop containing nucleotide triphosphate hydrolases"/>
    <property type="match status" value="1"/>
</dbReference>
<dbReference type="GO" id="GO:0005737">
    <property type="term" value="C:cytoplasm"/>
    <property type="evidence" value="ECO:0007669"/>
    <property type="project" value="UniProtKB-SubCell"/>
</dbReference>
<dbReference type="Pfam" id="PF02367">
    <property type="entry name" value="TsaE"/>
    <property type="match status" value="1"/>
</dbReference>
<dbReference type="GO" id="GO:0046872">
    <property type="term" value="F:metal ion binding"/>
    <property type="evidence" value="ECO:0007669"/>
    <property type="project" value="UniProtKB-KW"/>
</dbReference>
<dbReference type="InterPro" id="IPR027417">
    <property type="entry name" value="P-loop_NTPase"/>
</dbReference>
<evidence type="ECO:0000256" key="6">
    <source>
        <dbReference type="ARBA" id="ARBA00022723"/>
    </source>
</evidence>
<evidence type="ECO:0000313" key="11">
    <source>
        <dbReference type="EMBL" id="QVL34830.1"/>
    </source>
</evidence>
<comment type="subcellular location">
    <subcellularLocation>
        <location evidence="1">Cytoplasm</location>
    </subcellularLocation>
</comment>
<evidence type="ECO:0000256" key="4">
    <source>
        <dbReference type="ARBA" id="ARBA00022490"/>
    </source>
</evidence>
<name>A0A8E6B9Q6_9BACT</name>
<keyword evidence="9" id="KW-0460">Magnesium</keyword>
<dbReference type="GO" id="GO:0002949">
    <property type="term" value="P:tRNA threonylcarbamoyladenosine modification"/>
    <property type="evidence" value="ECO:0007669"/>
    <property type="project" value="InterPro"/>
</dbReference>
<evidence type="ECO:0000256" key="8">
    <source>
        <dbReference type="ARBA" id="ARBA00022840"/>
    </source>
</evidence>
<organism evidence="11 12">
    <name type="scientific">Telmatocola sphagniphila</name>
    <dbReference type="NCBI Taxonomy" id="1123043"/>
    <lineage>
        <taxon>Bacteria</taxon>
        <taxon>Pseudomonadati</taxon>
        <taxon>Planctomycetota</taxon>
        <taxon>Planctomycetia</taxon>
        <taxon>Gemmatales</taxon>
        <taxon>Gemmataceae</taxon>
    </lineage>
</organism>
<evidence type="ECO:0000256" key="2">
    <source>
        <dbReference type="ARBA" id="ARBA00007599"/>
    </source>
</evidence>
<evidence type="ECO:0000256" key="3">
    <source>
        <dbReference type="ARBA" id="ARBA00019010"/>
    </source>
</evidence>
<dbReference type="EMBL" id="CP074694">
    <property type="protein sequence ID" value="QVL34830.1"/>
    <property type="molecule type" value="Genomic_DNA"/>
</dbReference>
<keyword evidence="4" id="KW-0963">Cytoplasm</keyword>
<dbReference type="Proteomes" id="UP000676194">
    <property type="component" value="Chromosome"/>
</dbReference>
<reference evidence="11" key="1">
    <citation type="submission" date="2021-05" db="EMBL/GenBank/DDBJ databases">
        <title>Complete genome sequence of the cellulolytic planctomycete Telmatocola sphagniphila SP2T and characterization of the first cellulase from planctomycetes.</title>
        <authorList>
            <person name="Rakitin A.L."/>
            <person name="Beletsky A.V."/>
            <person name="Naumoff D.G."/>
            <person name="Kulichevskaya I.S."/>
            <person name="Mardanov A.V."/>
            <person name="Ravin N.V."/>
            <person name="Dedysh S.N."/>
        </authorList>
    </citation>
    <scope>NUCLEOTIDE SEQUENCE</scope>
    <source>
        <strain evidence="11">SP2T</strain>
    </source>
</reference>
<comment type="similarity">
    <text evidence="2">Belongs to the TsaE family.</text>
</comment>
<dbReference type="KEGG" id="tsph:KIH39_03065"/>
<dbReference type="PANTHER" id="PTHR33540:SF2">
    <property type="entry name" value="TRNA THREONYLCARBAMOYLADENOSINE BIOSYNTHESIS PROTEIN TSAE"/>
    <property type="match status" value="1"/>
</dbReference>
<evidence type="ECO:0000256" key="9">
    <source>
        <dbReference type="ARBA" id="ARBA00022842"/>
    </source>
</evidence>
<evidence type="ECO:0000313" key="12">
    <source>
        <dbReference type="Proteomes" id="UP000676194"/>
    </source>
</evidence>
<keyword evidence="5" id="KW-0819">tRNA processing</keyword>
<sequence>MDQPKTSFSFAIANLEQTERLGRWLGSRLFPNSVVALLGQLGAGKTHLSRAIAQGLEISNERLVTSPTFVLIQEYPARLPIFHFDAYRLANPQAFRDLGVDEYYSGGGVCLIEWADRIVPALPEQYLEIRLEIVQQDVRLCQVTAIGELYRKIVENLRLDWSDGPEAS</sequence>
<evidence type="ECO:0000256" key="7">
    <source>
        <dbReference type="ARBA" id="ARBA00022741"/>
    </source>
</evidence>
<protein>
    <recommendedName>
        <fullName evidence="3">tRNA threonylcarbamoyladenosine biosynthesis protein TsaE</fullName>
    </recommendedName>
    <alternativeName>
        <fullName evidence="10">t(6)A37 threonylcarbamoyladenosine biosynthesis protein TsaE</fullName>
    </alternativeName>
</protein>
<evidence type="ECO:0000256" key="5">
    <source>
        <dbReference type="ARBA" id="ARBA00022694"/>
    </source>
</evidence>
<dbReference type="NCBIfam" id="TIGR00150">
    <property type="entry name" value="T6A_YjeE"/>
    <property type="match status" value="1"/>
</dbReference>
<accession>A0A8E6B9Q6</accession>
<keyword evidence="8" id="KW-0067">ATP-binding</keyword>
<dbReference type="AlphaFoldDB" id="A0A8E6B9Q6"/>
<evidence type="ECO:0000256" key="1">
    <source>
        <dbReference type="ARBA" id="ARBA00004496"/>
    </source>
</evidence>
<keyword evidence="7" id="KW-0547">Nucleotide-binding</keyword>
<keyword evidence="12" id="KW-1185">Reference proteome</keyword>
<dbReference type="PANTHER" id="PTHR33540">
    <property type="entry name" value="TRNA THREONYLCARBAMOYLADENOSINE BIOSYNTHESIS PROTEIN TSAE"/>
    <property type="match status" value="1"/>
</dbReference>
<evidence type="ECO:0000256" key="10">
    <source>
        <dbReference type="ARBA" id="ARBA00032441"/>
    </source>
</evidence>
<keyword evidence="6" id="KW-0479">Metal-binding</keyword>
<dbReference type="GO" id="GO:0005524">
    <property type="term" value="F:ATP binding"/>
    <property type="evidence" value="ECO:0007669"/>
    <property type="project" value="UniProtKB-KW"/>
</dbReference>
<dbReference type="SUPFAM" id="SSF52540">
    <property type="entry name" value="P-loop containing nucleoside triphosphate hydrolases"/>
    <property type="match status" value="1"/>
</dbReference>
<gene>
    <name evidence="11" type="primary">tsaE</name>
    <name evidence="11" type="ORF">KIH39_03065</name>
</gene>
<proteinExistence type="inferred from homology"/>